<evidence type="ECO:0000256" key="2">
    <source>
        <dbReference type="ARBA" id="ARBA00010447"/>
    </source>
</evidence>
<dbReference type="PANTHER" id="PTHR43586">
    <property type="entry name" value="CYSTEINE DESULFURASE"/>
    <property type="match status" value="1"/>
</dbReference>
<dbReference type="Proteomes" id="UP001210120">
    <property type="component" value="Chromosome"/>
</dbReference>
<evidence type="ECO:0000256" key="1">
    <source>
        <dbReference type="ARBA" id="ARBA00001933"/>
    </source>
</evidence>
<protein>
    <recommendedName>
        <fullName evidence="3">cysteine desulfurase</fullName>
        <ecNumber evidence="3">2.8.1.7</ecNumber>
    </recommendedName>
</protein>
<dbReference type="EMBL" id="CP115156">
    <property type="protein sequence ID" value="WBL31610.1"/>
    <property type="molecule type" value="Genomic_DNA"/>
</dbReference>
<evidence type="ECO:0000256" key="3">
    <source>
        <dbReference type="ARBA" id="ARBA00012239"/>
    </source>
</evidence>
<comment type="catalytic activity">
    <reaction evidence="5">
        <text>(sulfur carrier)-H + L-cysteine = (sulfur carrier)-SH + L-alanine</text>
        <dbReference type="Rhea" id="RHEA:43892"/>
        <dbReference type="Rhea" id="RHEA-COMP:14737"/>
        <dbReference type="Rhea" id="RHEA-COMP:14739"/>
        <dbReference type="ChEBI" id="CHEBI:29917"/>
        <dbReference type="ChEBI" id="CHEBI:35235"/>
        <dbReference type="ChEBI" id="CHEBI:57972"/>
        <dbReference type="ChEBI" id="CHEBI:64428"/>
        <dbReference type="EC" id="2.8.1.7"/>
    </reaction>
</comment>
<keyword evidence="4" id="KW-0663">Pyridoxal phosphate</keyword>
<dbReference type="SUPFAM" id="SSF53383">
    <property type="entry name" value="PLP-dependent transferases"/>
    <property type="match status" value="1"/>
</dbReference>
<dbReference type="Gene3D" id="3.40.640.10">
    <property type="entry name" value="Type I PLP-dependent aspartate aminotransferase-like (Major domain)"/>
    <property type="match status" value="1"/>
</dbReference>
<reference evidence="8" key="1">
    <citation type="submission" date="2022-12" db="EMBL/GenBank/DDBJ databases">
        <title>Genomic Characterization of Candidatus Phytoplasma sacchari in China.</title>
        <authorList>
            <person name="Zhang R.-Y."/>
        </authorList>
    </citation>
    <scope>NUCLEOTIDE SEQUENCE [LARGE SCALE GENOMIC DNA]</scope>
    <source>
        <strain evidence="8">SCWL1</strain>
    </source>
</reference>
<dbReference type="InterPro" id="IPR000192">
    <property type="entry name" value="Aminotrans_V_dom"/>
</dbReference>
<keyword evidence="9" id="KW-1185">Reference proteome</keyword>
<dbReference type="GO" id="GO:0008483">
    <property type="term" value="F:transaminase activity"/>
    <property type="evidence" value="ECO:0007669"/>
    <property type="project" value="UniProtKB-KW"/>
</dbReference>
<keyword evidence="8" id="KW-0808">Transferase</keyword>
<evidence type="ECO:0000256" key="5">
    <source>
        <dbReference type="ARBA" id="ARBA00050776"/>
    </source>
</evidence>
<dbReference type="PANTHER" id="PTHR43586:SF8">
    <property type="entry name" value="CYSTEINE DESULFURASE 1, CHLOROPLASTIC"/>
    <property type="match status" value="1"/>
</dbReference>
<evidence type="ECO:0000256" key="4">
    <source>
        <dbReference type="ARBA" id="ARBA00022898"/>
    </source>
</evidence>
<dbReference type="Gene3D" id="3.90.1150.10">
    <property type="entry name" value="Aspartate Aminotransferase, domain 1"/>
    <property type="match status" value="1"/>
</dbReference>
<feature type="domain" description="Aminotransferase class V" evidence="7">
    <location>
        <begin position="22"/>
        <end position="388"/>
    </location>
</feature>
<dbReference type="EC" id="2.8.1.7" evidence="3"/>
<dbReference type="PIRSF" id="PIRSF005572">
    <property type="entry name" value="NifS"/>
    <property type="match status" value="1"/>
</dbReference>
<evidence type="ECO:0000259" key="7">
    <source>
        <dbReference type="Pfam" id="PF00266"/>
    </source>
</evidence>
<evidence type="ECO:0000313" key="8">
    <source>
        <dbReference type="EMBL" id="WBL31610.1"/>
    </source>
</evidence>
<evidence type="ECO:0000313" key="9">
    <source>
        <dbReference type="Proteomes" id="UP001210120"/>
    </source>
</evidence>
<comment type="similarity">
    <text evidence="2">Belongs to the class-V pyridoxal-phosphate-dependent aminotransferase family. Csd subfamily.</text>
</comment>
<dbReference type="InterPro" id="IPR015424">
    <property type="entry name" value="PyrdxlP-dep_Trfase"/>
</dbReference>
<proteinExistence type="inferred from homology"/>
<name>A0ABY7M3P0_9MOLU</name>
<organism evidence="8 9">
    <name type="scientific">Candidatus Phytoplasma sacchari</name>
    <dbReference type="NCBI Taxonomy" id="2609813"/>
    <lineage>
        <taxon>Bacteria</taxon>
        <taxon>Bacillati</taxon>
        <taxon>Mycoplasmatota</taxon>
        <taxon>Mollicutes</taxon>
        <taxon>Acholeplasmatales</taxon>
        <taxon>Acholeplasmataceae</taxon>
        <taxon>Candidatus Phytoplasma</taxon>
        <taxon>16SrXI (Rice yellow dwarf group)</taxon>
    </lineage>
</organism>
<dbReference type="InterPro" id="IPR015422">
    <property type="entry name" value="PyrdxlP-dep_Trfase_small"/>
</dbReference>
<sequence>MIIKNNFRNLFPIFKTYPKLAYFDSAATSLKPEKVIKSINKFYSCNGMNFKNSGFLSQEVNRMIKESREKVAFFINSSPQEIIFTNGTTESLNIISNILCKDIKPNDEIITSQLEHNSSVFPWIKIAKEKKAKLIFIPLSNNKITINNFKKVLTNKTKIVALTHISNVLGYETPINSIIELAHSKKALVILDAAQSIICKKIDVKKINVDFMAFSAHKMYGPFGVGVLFGKKEFLNKIDPFFVGSSNVEKIFKKKFFFKDDAFKFETGTPNISAIIAFKQSLEFLENIGISNIQNHNKLIIENIKKKLKKIKNIEILNQDDETNHNNIILCNSKNIHIHDLETFLSHNNVYVRTGKYCSDLILKHIKKKNTIRISVGIYNNEKDIDQLIKSLDKASKFFLK</sequence>
<dbReference type="InterPro" id="IPR020578">
    <property type="entry name" value="Aminotrans_V_PyrdxlP_BS"/>
</dbReference>
<dbReference type="PROSITE" id="PS00595">
    <property type="entry name" value="AA_TRANSFER_CLASS_5"/>
    <property type="match status" value="1"/>
</dbReference>
<dbReference type="InterPro" id="IPR015421">
    <property type="entry name" value="PyrdxlP-dep_Trfase_major"/>
</dbReference>
<dbReference type="Pfam" id="PF00266">
    <property type="entry name" value="Aminotran_5"/>
    <property type="match status" value="1"/>
</dbReference>
<dbReference type="InterPro" id="IPR016454">
    <property type="entry name" value="Cysteine_dSase"/>
</dbReference>
<keyword evidence="8" id="KW-0032">Aminotransferase</keyword>
<gene>
    <name evidence="8" type="ORF">O7R10_00925</name>
</gene>
<comment type="cofactor">
    <cofactor evidence="1 6">
        <name>pyridoxal 5'-phosphate</name>
        <dbReference type="ChEBI" id="CHEBI:597326"/>
    </cofactor>
</comment>
<evidence type="ECO:0000256" key="6">
    <source>
        <dbReference type="RuleBase" id="RU004504"/>
    </source>
</evidence>
<accession>A0ABY7M3P0</accession>